<dbReference type="SUPFAM" id="SSF46689">
    <property type="entry name" value="Homeodomain-like"/>
    <property type="match status" value="2"/>
</dbReference>
<protein>
    <submittedName>
        <fullName evidence="11">DNA-binding response regulator</fullName>
    </submittedName>
</protein>
<keyword evidence="6 11" id="KW-0238">DNA-binding</keyword>
<evidence type="ECO:0000256" key="4">
    <source>
        <dbReference type="ARBA" id="ARBA00023012"/>
    </source>
</evidence>
<dbReference type="PRINTS" id="PR00032">
    <property type="entry name" value="HTHARAC"/>
</dbReference>
<proteinExistence type="predicted"/>
<dbReference type="PANTHER" id="PTHR42713:SF3">
    <property type="entry name" value="TRANSCRIPTIONAL REGULATORY PROTEIN HPTR"/>
    <property type="match status" value="1"/>
</dbReference>
<dbReference type="EMBL" id="BIFR01000002">
    <property type="protein sequence ID" value="GCE15137.1"/>
    <property type="molecule type" value="Genomic_DNA"/>
</dbReference>
<feature type="domain" description="HTH araC/xylS-type" evidence="9">
    <location>
        <begin position="144"/>
        <end position="242"/>
    </location>
</feature>
<evidence type="ECO:0000256" key="3">
    <source>
        <dbReference type="ARBA" id="ARBA00022553"/>
    </source>
</evidence>
<dbReference type="Pfam" id="PF00072">
    <property type="entry name" value="Response_reg"/>
    <property type="match status" value="1"/>
</dbReference>
<dbReference type="PANTHER" id="PTHR42713">
    <property type="entry name" value="HISTIDINE KINASE-RELATED"/>
    <property type="match status" value="1"/>
</dbReference>
<sequence length="251" mass="28600">MQPRLEGSILVADDEDVTRKGLCRLIQRTNGSFPVLEASNGLETWEIMRSVSTLSLAFIDIRMPGIDGLTVCEKARAASLATRIVIISGFKEFEYARQALRYGVSDYLLKPVKPSDIVHLIGNINAPLNREPVHDESQERMIIEWVRTYVYDYLDKDLTLAEIAEKLHYTPNYLGVLFKRALGKGFQEYLMDCRLQRAKLLLQDPSLRLSEISERVGYTNTRAFTLAFRKVYGRSPKEYREAAGLVTGEME</sequence>
<dbReference type="GO" id="GO:0043565">
    <property type="term" value="F:sequence-specific DNA binding"/>
    <property type="evidence" value="ECO:0007669"/>
    <property type="project" value="InterPro"/>
</dbReference>
<reference evidence="12" key="1">
    <citation type="submission" date="2018-12" db="EMBL/GenBank/DDBJ databases">
        <title>Tengunoibacter tsumagoiensis gen. nov., sp. nov., Dictyobacter kobayashii sp. nov., D. alpinus sp. nov., and D. joshuensis sp. nov. and description of Dictyobacteraceae fam. nov. within the order Ktedonobacterales isolated from Tengu-no-mugimeshi.</title>
        <authorList>
            <person name="Wang C.M."/>
            <person name="Zheng Y."/>
            <person name="Sakai Y."/>
            <person name="Toyoda A."/>
            <person name="Minakuchi Y."/>
            <person name="Abe K."/>
            <person name="Yokota A."/>
            <person name="Yabe S."/>
        </authorList>
    </citation>
    <scope>NUCLEOTIDE SEQUENCE [LARGE SCALE GENOMIC DNA]</scope>
    <source>
        <strain evidence="12">Uno3</strain>
    </source>
</reference>
<dbReference type="InterPro" id="IPR009057">
    <property type="entry name" value="Homeodomain-like_sf"/>
</dbReference>
<dbReference type="GO" id="GO:0003700">
    <property type="term" value="F:DNA-binding transcription factor activity"/>
    <property type="evidence" value="ECO:0007669"/>
    <property type="project" value="InterPro"/>
</dbReference>
<dbReference type="AlphaFoldDB" id="A0A402A7K4"/>
<evidence type="ECO:0000256" key="5">
    <source>
        <dbReference type="ARBA" id="ARBA00023015"/>
    </source>
</evidence>
<dbReference type="SMART" id="SM00448">
    <property type="entry name" value="REC"/>
    <property type="match status" value="1"/>
</dbReference>
<evidence type="ECO:0000256" key="8">
    <source>
        <dbReference type="PROSITE-ProRule" id="PRU00169"/>
    </source>
</evidence>
<keyword evidence="7" id="KW-0804">Transcription</keyword>
<dbReference type="InterPro" id="IPR011006">
    <property type="entry name" value="CheY-like_superfamily"/>
</dbReference>
<dbReference type="OrthoDB" id="159632at2"/>
<dbReference type="GO" id="GO:0005737">
    <property type="term" value="C:cytoplasm"/>
    <property type="evidence" value="ECO:0007669"/>
    <property type="project" value="UniProtKB-SubCell"/>
</dbReference>
<organism evidence="11 12">
    <name type="scientific">Tengunoibacter tsumagoiensis</name>
    <dbReference type="NCBI Taxonomy" id="2014871"/>
    <lineage>
        <taxon>Bacteria</taxon>
        <taxon>Bacillati</taxon>
        <taxon>Chloroflexota</taxon>
        <taxon>Ktedonobacteria</taxon>
        <taxon>Ktedonobacterales</taxon>
        <taxon>Dictyobacteraceae</taxon>
        <taxon>Tengunoibacter</taxon>
    </lineage>
</organism>
<feature type="modified residue" description="4-aspartylphosphate" evidence="8">
    <location>
        <position position="60"/>
    </location>
</feature>
<dbReference type="Gene3D" id="1.10.10.60">
    <property type="entry name" value="Homeodomain-like"/>
    <property type="match status" value="2"/>
</dbReference>
<evidence type="ECO:0000256" key="1">
    <source>
        <dbReference type="ARBA" id="ARBA00004496"/>
    </source>
</evidence>
<dbReference type="InterPro" id="IPR051552">
    <property type="entry name" value="HptR"/>
</dbReference>
<dbReference type="GO" id="GO:0000160">
    <property type="term" value="P:phosphorelay signal transduction system"/>
    <property type="evidence" value="ECO:0007669"/>
    <property type="project" value="UniProtKB-KW"/>
</dbReference>
<keyword evidence="4" id="KW-0902">Two-component regulatory system</keyword>
<dbReference type="SMART" id="SM00342">
    <property type="entry name" value="HTH_ARAC"/>
    <property type="match status" value="1"/>
</dbReference>
<comment type="caution">
    <text evidence="11">The sequence shown here is derived from an EMBL/GenBank/DDBJ whole genome shotgun (WGS) entry which is preliminary data.</text>
</comment>
<dbReference type="InterPro" id="IPR001789">
    <property type="entry name" value="Sig_transdc_resp-reg_receiver"/>
</dbReference>
<keyword evidence="2" id="KW-0963">Cytoplasm</keyword>
<dbReference type="PROSITE" id="PS50110">
    <property type="entry name" value="RESPONSE_REGULATORY"/>
    <property type="match status" value="1"/>
</dbReference>
<dbReference type="PROSITE" id="PS01124">
    <property type="entry name" value="HTH_ARAC_FAMILY_2"/>
    <property type="match status" value="1"/>
</dbReference>
<dbReference type="Gene3D" id="3.40.50.2300">
    <property type="match status" value="1"/>
</dbReference>
<dbReference type="SUPFAM" id="SSF52172">
    <property type="entry name" value="CheY-like"/>
    <property type="match status" value="1"/>
</dbReference>
<dbReference type="RefSeq" id="WP_126582639.1">
    <property type="nucleotide sequence ID" value="NZ_BIFR01000002.1"/>
</dbReference>
<dbReference type="InterPro" id="IPR020449">
    <property type="entry name" value="Tscrpt_reg_AraC-type_HTH"/>
</dbReference>
<comment type="subcellular location">
    <subcellularLocation>
        <location evidence="1">Cytoplasm</location>
    </subcellularLocation>
</comment>
<evidence type="ECO:0000256" key="6">
    <source>
        <dbReference type="ARBA" id="ARBA00023125"/>
    </source>
</evidence>
<feature type="domain" description="Response regulatory" evidence="10">
    <location>
        <begin position="8"/>
        <end position="125"/>
    </location>
</feature>
<name>A0A402A7K4_9CHLR</name>
<evidence type="ECO:0000256" key="7">
    <source>
        <dbReference type="ARBA" id="ARBA00023163"/>
    </source>
</evidence>
<dbReference type="PROSITE" id="PS00041">
    <property type="entry name" value="HTH_ARAC_FAMILY_1"/>
    <property type="match status" value="1"/>
</dbReference>
<dbReference type="CDD" id="cd17536">
    <property type="entry name" value="REC_YesN-like"/>
    <property type="match status" value="1"/>
</dbReference>
<evidence type="ECO:0000259" key="9">
    <source>
        <dbReference type="PROSITE" id="PS01124"/>
    </source>
</evidence>
<keyword evidence="5" id="KW-0805">Transcription regulation</keyword>
<evidence type="ECO:0000313" key="11">
    <source>
        <dbReference type="EMBL" id="GCE15137.1"/>
    </source>
</evidence>
<dbReference type="InterPro" id="IPR018062">
    <property type="entry name" value="HTH_AraC-typ_CS"/>
</dbReference>
<dbReference type="Proteomes" id="UP000287352">
    <property type="component" value="Unassembled WGS sequence"/>
</dbReference>
<accession>A0A402A7K4</accession>
<gene>
    <name evidence="11" type="ORF">KTT_49960</name>
</gene>
<evidence type="ECO:0000256" key="2">
    <source>
        <dbReference type="ARBA" id="ARBA00022490"/>
    </source>
</evidence>
<keyword evidence="12" id="KW-1185">Reference proteome</keyword>
<dbReference type="InterPro" id="IPR018060">
    <property type="entry name" value="HTH_AraC"/>
</dbReference>
<evidence type="ECO:0000313" key="12">
    <source>
        <dbReference type="Proteomes" id="UP000287352"/>
    </source>
</evidence>
<dbReference type="Pfam" id="PF12833">
    <property type="entry name" value="HTH_18"/>
    <property type="match status" value="1"/>
</dbReference>
<evidence type="ECO:0000259" key="10">
    <source>
        <dbReference type="PROSITE" id="PS50110"/>
    </source>
</evidence>
<keyword evidence="3 8" id="KW-0597">Phosphoprotein</keyword>